<comment type="caution">
    <text evidence="2">The sequence shown here is derived from an EMBL/GenBank/DDBJ whole genome shotgun (WGS) entry which is preliminary data.</text>
</comment>
<keyword evidence="1" id="KW-0812">Transmembrane</keyword>
<name>A0A0A2E6S6_9PORP</name>
<protein>
    <submittedName>
        <fullName evidence="2">Uncharacterized protein</fullName>
    </submittedName>
</protein>
<sequence length="114" mass="13000">MLQQKTAVIIGKKKISRFIQAGNLLSVLLAYLSKAYLLNAKKIKNFKNKICKIFALYPTKKYICKNIASNVNEIKSQGMFSDLDSVRTGVYLAREELENMIGIIYISKICRTLF</sequence>
<evidence type="ECO:0000313" key="3">
    <source>
        <dbReference type="Proteomes" id="UP000030103"/>
    </source>
</evidence>
<evidence type="ECO:0000256" key="1">
    <source>
        <dbReference type="SAM" id="Phobius"/>
    </source>
</evidence>
<keyword evidence="3" id="KW-1185">Reference proteome</keyword>
<gene>
    <name evidence="2" type="ORF">HQ47_07490</name>
</gene>
<proteinExistence type="predicted"/>
<dbReference type="EMBL" id="JRFA01000023">
    <property type="protein sequence ID" value="KGN73312.1"/>
    <property type="molecule type" value="Genomic_DNA"/>
</dbReference>
<dbReference type="STRING" id="28115.HQ47_07490"/>
<evidence type="ECO:0000313" key="2">
    <source>
        <dbReference type="EMBL" id="KGN73312.1"/>
    </source>
</evidence>
<feature type="transmembrane region" description="Helical" evidence="1">
    <location>
        <begin position="21"/>
        <end position="38"/>
    </location>
</feature>
<dbReference type="Proteomes" id="UP000030103">
    <property type="component" value="Unassembled WGS sequence"/>
</dbReference>
<dbReference type="AlphaFoldDB" id="A0A0A2E6S6"/>
<keyword evidence="1" id="KW-0472">Membrane</keyword>
<organism evidence="2 3">
    <name type="scientific">Porphyromonas macacae</name>
    <dbReference type="NCBI Taxonomy" id="28115"/>
    <lineage>
        <taxon>Bacteria</taxon>
        <taxon>Pseudomonadati</taxon>
        <taxon>Bacteroidota</taxon>
        <taxon>Bacteroidia</taxon>
        <taxon>Bacteroidales</taxon>
        <taxon>Porphyromonadaceae</taxon>
        <taxon>Porphyromonas</taxon>
    </lineage>
</organism>
<reference evidence="2 3" key="1">
    <citation type="submission" date="2014-09" db="EMBL/GenBank/DDBJ databases">
        <title>Draft Genome Sequence of Porphyromonas macacae COT-192_OH2859.</title>
        <authorList>
            <person name="Wallis C."/>
            <person name="Deusch O."/>
            <person name="O'Flynn C."/>
            <person name="Davis I."/>
            <person name="Horsfall A."/>
            <person name="Kirkwood N."/>
            <person name="Harris S."/>
            <person name="Eisen J.A."/>
            <person name="Coil D.A."/>
            <person name="Darling A.E."/>
            <person name="Jospin G."/>
            <person name="Alexiev A."/>
        </authorList>
    </citation>
    <scope>NUCLEOTIDE SEQUENCE [LARGE SCALE GENOMIC DNA]</scope>
    <source>
        <strain evidence="3">COT-192 OH2859</strain>
    </source>
</reference>
<accession>A0A0A2E6S6</accession>
<keyword evidence="1" id="KW-1133">Transmembrane helix</keyword>